<dbReference type="InterPro" id="IPR051329">
    <property type="entry name" value="NIR_SIR_4Fe-4S"/>
</dbReference>
<dbReference type="InterPro" id="IPR005117">
    <property type="entry name" value="NiRdtase/SiRdtase_haem-b_fer"/>
</dbReference>
<dbReference type="InterPro" id="IPR006066">
    <property type="entry name" value="NO2/SO3_Rdtase_FeS/sirohaem_BS"/>
</dbReference>
<keyword evidence="4" id="KW-0560">Oxidoreductase</keyword>
<sequence length="375" mass="39135">MTGSGVQGWCPGALRPMESGDGWVVRIRPRGGRLAQAQARGIAAAARAHGNGQIDMTGRANLQLRGVTPARHAALIADLRALDLIDTDVATETRRNILVTPFADPQADRLAADLERALAGSGLTLPAKFGFAIDPGPHRVLAEDPADIRIERGADDGLILRAEGMASGTRLRRADQAVALAAWFLDRGGAPGGRGRMAGLVARGIRPPAADLAPVAAMPPCAPGPCAGGFLAAVEFGRMESDLLEGLATLGPLRTTPWRMLLVEGVRRPPALPGLILAPGDPGLRLRACPGAPACARAHAPTRDLARDLARTLAGRLGRDAILHVSGCAKGCGWPHRADVTLTATATGFDLIRDGRAGDPPRLRDLPLSRLPEVL</sequence>
<dbReference type="RefSeq" id="WP_305962783.1">
    <property type="nucleotide sequence ID" value="NZ_JAVAMQ010000005.1"/>
</dbReference>
<dbReference type="InterPro" id="IPR036136">
    <property type="entry name" value="Nit/Sulf_reduc_fer-like_dom_sf"/>
</dbReference>
<dbReference type="Gene3D" id="3.90.480.20">
    <property type="match status" value="1"/>
</dbReference>
<organism evidence="8 9">
    <name type="scientific">Paracoccus spongiarum</name>
    <dbReference type="NCBI Taxonomy" id="3064387"/>
    <lineage>
        <taxon>Bacteria</taxon>
        <taxon>Pseudomonadati</taxon>
        <taxon>Pseudomonadota</taxon>
        <taxon>Alphaproteobacteria</taxon>
        <taxon>Rhodobacterales</taxon>
        <taxon>Paracoccaceae</taxon>
        <taxon>Paracoccus</taxon>
    </lineage>
</organism>
<evidence type="ECO:0000256" key="4">
    <source>
        <dbReference type="ARBA" id="ARBA00023002"/>
    </source>
</evidence>
<protein>
    <submittedName>
        <fullName evidence="8">Precorrin-3B synthase</fullName>
    </submittedName>
</protein>
<comment type="caution">
    <text evidence="8">The sequence shown here is derived from an EMBL/GenBank/DDBJ whole genome shotgun (WGS) entry which is preliminary data.</text>
</comment>
<dbReference type="Gene3D" id="3.30.413.10">
    <property type="entry name" value="Sulfite Reductase Hemoprotein, domain 1"/>
    <property type="match status" value="1"/>
</dbReference>
<dbReference type="InterPro" id="IPR045854">
    <property type="entry name" value="NO2/SO3_Rdtase_4Fe4S_sf"/>
</dbReference>
<evidence type="ECO:0000256" key="2">
    <source>
        <dbReference type="ARBA" id="ARBA00022617"/>
    </source>
</evidence>
<keyword evidence="3" id="KW-0479">Metal-binding</keyword>
<evidence type="ECO:0000313" key="8">
    <source>
        <dbReference type="EMBL" id="MDP5306935.1"/>
    </source>
</evidence>
<dbReference type="EMBL" id="JAVAMQ010000005">
    <property type="protein sequence ID" value="MDP5306935.1"/>
    <property type="molecule type" value="Genomic_DNA"/>
</dbReference>
<evidence type="ECO:0000256" key="1">
    <source>
        <dbReference type="ARBA" id="ARBA00022485"/>
    </source>
</evidence>
<dbReference type="PROSITE" id="PS00365">
    <property type="entry name" value="NIR_SIR"/>
    <property type="match status" value="1"/>
</dbReference>
<keyword evidence="5" id="KW-0408">Iron</keyword>
<dbReference type="SUPFAM" id="SSF56014">
    <property type="entry name" value="Nitrite and sulphite reductase 4Fe-4S domain-like"/>
    <property type="match status" value="1"/>
</dbReference>
<evidence type="ECO:0000256" key="6">
    <source>
        <dbReference type="ARBA" id="ARBA00023014"/>
    </source>
</evidence>
<feature type="domain" description="Nitrite/Sulfite reductase ferredoxin-like" evidence="7">
    <location>
        <begin position="16"/>
        <end position="81"/>
    </location>
</feature>
<keyword evidence="6" id="KW-0411">Iron-sulfur</keyword>
<keyword evidence="1" id="KW-0004">4Fe-4S</keyword>
<accession>A0ABT9JB19</accession>
<dbReference type="Pfam" id="PF03460">
    <property type="entry name" value="NIR_SIR_ferr"/>
    <property type="match status" value="1"/>
</dbReference>
<dbReference type="PANTHER" id="PTHR32439:SF9">
    <property type="entry name" value="BLR3264 PROTEIN"/>
    <property type="match status" value="1"/>
</dbReference>
<evidence type="ECO:0000313" key="9">
    <source>
        <dbReference type="Proteomes" id="UP001224997"/>
    </source>
</evidence>
<dbReference type="SUPFAM" id="SSF55124">
    <property type="entry name" value="Nitrite/Sulfite reductase N-terminal domain-like"/>
    <property type="match status" value="1"/>
</dbReference>
<dbReference type="Proteomes" id="UP001224997">
    <property type="component" value="Unassembled WGS sequence"/>
</dbReference>
<evidence type="ECO:0000259" key="7">
    <source>
        <dbReference type="Pfam" id="PF03460"/>
    </source>
</evidence>
<evidence type="ECO:0000256" key="3">
    <source>
        <dbReference type="ARBA" id="ARBA00022723"/>
    </source>
</evidence>
<name>A0ABT9JB19_9RHOB</name>
<keyword evidence="9" id="KW-1185">Reference proteome</keyword>
<keyword evidence="2" id="KW-0349">Heme</keyword>
<gene>
    <name evidence="8" type="ORF">Q5Y72_07500</name>
</gene>
<dbReference type="PANTHER" id="PTHR32439">
    <property type="entry name" value="FERREDOXIN--NITRITE REDUCTASE, CHLOROPLASTIC"/>
    <property type="match status" value="1"/>
</dbReference>
<evidence type="ECO:0000256" key="5">
    <source>
        <dbReference type="ARBA" id="ARBA00023004"/>
    </source>
</evidence>
<reference evidence="8 9" key="1">
    <citation type="submission" date="2023-08" db="EMBL/GenBank/DDBJ databases">
        <authorList>
            <person name="Park J.-S."/>
        </authorList>
    </citation>
    <scope>NUCLEOTIDE SEQUENCE [LARGE SCALE GENOMIC DNA]</scope>
    <source>
        <strain evidence="8 9">2205BS29-5</strain>
    </source>
</reference>
<proteinExistence type="predicted"/>